<dbReference type="OrthoDB" id="1875751at2759"/>
<feature type="domain" description="RRM" evidence="4">
    <location>
        <begin position="113"/>
        <end position="216"/>
    </location>
</feature>
<reference evidence="5 6" key="1">
    <citation type="submission" date="2019-06" db="EMBL/GenBank/DDBJ databases">
        <title>A chromosomal-level reference genome of Carpinus fangiana (Coryloideae, Betulaceae).</title>
        <authorList>
            <person name="Yang X."/>
            <person name="Wang Z."/>
            <person name="Zhang L."/>
            <person name="Hao G."/>
            <person name="Liu J."/>
            <person name="Yang Y."/>
        </authorList>
    </citation>
    <scope>NUCLEOTIDE SEQUENCE [LARGE SCALE GENOMIC DNA]</scope>
    <source>
        <strain evidence="5">Cfa_2016G</strain>
        <tissue evidence="5">Leaf</tissue>
    </source>
</reference>
<dbReference type="GO" id="GO:0003723">
    <property type="term" value="F:RNA binding"/>
    <property type="evidence" value="ECO:0007669"/>
    <property type="project" value="UniProtKB-UniRule"/>
</dbReference>
<dbReference type="PROSITE" id="PS50102">
    <property type="entry name" value="RRM"/>
    <property type="match status" value="2"/>
</dbReference>
<dbReference type="InterPro" id="IPR012677">
    <property type="entry name" value="Nucleotide-bd_a/b_plait_sf"/>
</dbReference>
<dbReference type="Gene3D" id="3.30.70.330">
    <property type="match status" value="2"/>
</dbReference>
<proteinExistence type="predicted"/>
<name>A0A660KQK2_9ROSI</name>
<keyword evidence="6" id="KW-1185">Reference proteome</keyword>
<dbReference type="Proteomes" id="UP000327013">
    <property type="component" value="Chromosome 4"/>
</dbReference>
<dbReference type="InterPro" id="IPR035979">
    <property type="entry name" value="RBD_domain_sf"/>
</dbReference>
<dbReference type="EMBL" id="CM017324">
    <property type="protein sequence ID" value="KAE8037708.1"/>
    <property type="molecule type" value="Genomic_DNA"/>
</dbReference>
<sequence>MASKKRKSAVEEEPSSKPKQVAPQPPPQDSEEEEASSESEPEEEEAEEPEDESSSPQSSSSYDDEESKRDTIKKLLQPFGKDQLINILKEAAAKTPSITAHIINSVDSDPIHRKIFVHGLAWDTNTETLAASFNPYGPIEECNVVTDKTTGRSKGYGFVLFKTRAAASKALKQPQKKIGNRMVSCQLACAGPTQNQPQPAASDTGGRRLYVANVGPQIAAEKLRAFFAKFGDIEDGSLGGIDKETGKFRGYAIIVYTSVEGIRKALEEPVKFFDGSKLLCSVATEGRNAKNNMNSNNKNDVASGAASGITGVSGASLSPNGVALPMPLNPGLVSQAFNPGAVLMAQSPGFGFLNPVLGMGAGGPMNQVGFGFPSSFPGGVSQSLNRVGIATSMGLTQMSAGFGSQPAISSISPSVIGNYGSQAALQGLGTYQSSQLGQSSTATRSQTGIGSVGTLPSYLGR</sequence>
<dbReference type="SMART" id="SM00360">
    <property type="entry name" value="RRM"/>
    <property type="match status" value="2"/>
</dbReference>
<keyword evidence="1 2" id="KW-0694">RNA-binding</keyword>
<organism evidence="5 6">
    <name type="scientific">Carpinus fangiana</name>
    <dbReference type="NCBI Taxonomy" id="176857"/>
    <lineage>
        <taxon>Eukaryota</taxon>
        <taxon>Viridiplantae</taxon>
        <taxon>Streptophyta</taxon>
        <taxon>Embryophyta</taxon>
        <taxon>Tracheophyta</taxon>
        <taxon>Spermatophyta</taxon>
        <taxon>Magnoliopsida</taxon>
        <taxon>eudicotyledons</taxon>
        <taxon>Gunneridae</taxon>
        <taxon>Pentapetalae</taxon>
        <taxon>rosids</taxon>
        <taxon>fabids</taxon>
        <taxon>Fagales</taxon>
        <taxon>Betulaceae</taxon>
        <taxon>Carpinus</taxon>
    </lineage>
</organism>
<evidence type="ECO:0000259" key="4">
    <source>
        <dbReference type="PROSITE" id="PS50102"/>
    </source>
</evidence>
<feature type="region of interest" description="Disordered" evidence="3">
    <location>
        <begin position="1"/>
        <end position="69"/>
    </location>
</feature>
<accession>A0A660KQK2</accession>
<dbReference type="InterPro" id="IPR000504">
    <property type="entry name" value="RRM_dom"/>
</dbReference>
<feature type="compositionally biased region" description="Acidic residues" evidence="3">
    <location>
        <begin position="29"/>
        <end position="53"/>
    </location>
</feature>
<evidence type="ECO:0000256" key="1">
    <source>
        <dbReference type="ARBA" id="ARBA00022884"/>
    </source>
</evidence>
<evidence type="ECO:0000256" key="3">
    <source>
        <dbReference type="SAM" id="MobiDB-lite"/>
    </source>
</evidence>
<protein>
    <recommendedName>
        <fullName evidence="4">RRM domain-containing protein</fullName>
    </recommendedName>
</protein>
<dbReference type="AlphaFoldDB" id="A0A660KQK2"/>
<gene>
    <name evidence="5" type="ORF">FH972_010273</name>
</gene>
<evidence type="ECO:0000256" key="2">
    <source>
        <dbReference type="PROSITE-ProRule" id="PRU00176"/>
    </source>
</evidence>
<dbReference type="PANTHER" id="PTHR48024">
    <property type="entry name" value="GEO13361P1-RELATED"/>
    <property type="match status" value="1"/>
</dbReference>
<evidence type="ECO:0000313" key="6">
    <source>
        <dbReference type="Proteomes" id="UP000327013"/>
    </source>
</evidence>
<dbReference type="InterPro" id="IPR050886">
    <property type="entry name" value="RNA-binding_reg"/>
</dbReference>
<dbReference type="SUPFAM" id="SSF54928">
    <property type="entry name" value="RNA-binding domain, RBD"/>
    <property type="match status" value="2"/>
</dbReference>
<dbReference type="Pfam" id="PF00076">
    <property type="entry name" value="RRM_1"/>
    <property type="match status" value="2"/>
</dbReference>
<dbReference type="PANTHER" id="PTHR48024:SF9">
    <property type="entry name" value="UBP1-ASSOCIATED PROTEINS 1A-RELATED"/>
    <property type="match status" value="1"/>
</dbReference>
<feature type="domain" description="RRM" evidence="4">
    <location>
        <begin position="207"/>
        <end position="296"/>
    </location>
</feature>
<evidence type="ECO:0000313" key="5">
    <source>
        <dbReference type="EMBL" id="KAE8037708.1"/>
    </source>
</evidence>